<organism evidence="22 23">
    <name type="scientific">Trichinella spiralis</name>
    <name type="common">Trichina worm</name>
    <dbReference type="NCBI Taxonomy" id="6334"/>
    <lineage>
        <taxon>Eukaryota</taxon>
        <taxon>Metazoa</taxon>
        <taxon>Ecdysozoa</taxon>
        <taxon>Nematoda</taxon>
        <taxon>Enoplea</taxon>
        <taxon>Dorylaimia</taxon>
        <taxon>Trichinellida</taxon>
        <taxon>Trichinellidae</taxon>
        <taxon>Trichinella</taxon>
    </lineage>
</organism>
<evidence type="ECO:0000256" key="10">
    <source>
        <dbReference type="ARBA" id="ARBA00022729"/>
    </source>
</evidence>
<keyword evidence="7" id="KW-0808">Transferase</keyword>
<evidence type="ECO:0000256" key="3">
    <source>
        <dbReference type="ARBA" id="ARBA00004479"/>
    </source>
</evidence>
<keyword evidence="10" id="KW-0732">Signal</keyword>
<dbReference type="GO" id="GO:0005886">
    <property type="term" value="C:plasma membrane"/>
    <property type="evidence" value="ECO:0007669"/>
    <property type="project" value="TreeGrafter"/>
</dbReference>
<comment type="subcellular location">
    <subcellularLocation>
        <location evidence="3">Membrane</location>
        <topology evidence="3">Single-pass type I membrane protein</topology>
    </subcellularLocation>
</comment>
<dbReference type="InterPro" id="IPR000719">
    <property type="entry name" value="Prot_kinase_dom"/>
</dbReference>
<dbReference type="GO" id="GO:0005524">
    <property type="term" value="F:ATP binding"/>
    <property type="evidence" value="ECO:0007669"/>
    <property type="project" value="UniProtKB-UniRule"/>
</dbReference>
<sequence length="548" mass="62114">MVFAFRIRALFAQKWVADCAVGFALVVGLVSVVCRRIDRQLCIFESIFCNCTRSGCGISDHGPERFICETRGGCMRSLKMTESGDIEEHYDCVIAEHWYPPERPLGCYVNRYFQHLNAIGCCRDESFCASKLNVSFSPKWEEDPPDESESTSTEEKDSIEIWPVLVYVMSSICILASCVFVVFTIQLHIRRRRRAKQDYTRELSDPLIDNEVLEIRSILDELDLTTFDFASTGSGSGLPLLVQITIARQIQLQHVIGCGRFGEVWLGNWKGENVAVKIFSTVDEKSWFREVEIYQTTMLRHENLLGFIAADNKDAGLMTQLWLVTEYQPRGSLYDVLTKETLDMQAMFKMGRTIANGLAFLHSEVGGTHYKPAIAHRDLKSKNILVRSNGTCCIADLGLAVRYFSTCGTIDMPDNTKAGTRRYLAPEVLDGTMNFNHFDSYRRADMYSLGLVLWELCRRTLINGSCDKYELPYYDCVSMDPTVDEMRECVVVAGRRPQTSDNWATHPTMSVMMRMMRECWTANAAARLTALRVKKSIDALSAFVAESA</sequence>
<dbReference type="SMART" id="SM00220">
    <property type="entry name" value="S_TKc"/>
    <property type="match status" value="1"/>
</dbReference>
<feature type="transmembrane region" description="Helical" evidence="19">
    <location>
        <begin position="161"/>
        <end position="185"/>
    </location>
</feature>
<protein>
    <recommendedName>
        <fullName evidence="5">receptor protein serine/threonine kinase</fullName>
        <ecNumber evidence="5">2.7.11.30</ecNumber>
    </recommendedName>
</protein>
<keyword evidence="9" id="KW-0479">Metal-binding</keyword>
<keyword evidence="11 18" id="KW-0547">Nucleotide-binding</keyword>
<keyword evidence="12" id="KW-0418">Kinase</keyword>
<dbReference type="SMART" id="SM00467">
    <property type="entry name" value="GS"/>
    <property type="match status" value="1"/>
</dbReference>
<accession>A0A0V1B6W3</accession>
<dbReference type="EMBL" id="JYDH01000101">
    <property type="protein sequence ID" value="KRY32275.1"/>
    <property type="molecule type" value="Genomic_DNA"/>
</dbReference>
<feature type="domain" description="GS" evidence="21">
    <location>
        <begin position="213"/>
        <end position="249"/>
    </location>
</feature>
<comment type="cofactor">
    <cofactor evidence="2">
        <name>Mg(2+)</name>
        <dbReference type="ChEBI" id="CHEBI:18420"/>
    </cofactor>
</comment>
<dbReference type="InterPro" id="IPR008271">
    <property type="entry name" value="Ser/Thr_kinase_AS"/>
</dbReference>
<proteinExistence type="inferred from homology"/>
<dbReference type="InterPro" id="IPR011009">
    <property type="entry name" value="Kinase-like_dom_sf"/>
</dbReference>
<dbReference type="EC" id="2.7.11.30" evidence="5"/>
<evidence type="ECO:0000313" key="23">
    <source>
        <dbReference type="Proteomes" id="UP000054776"/>
    </source>
</evidence>
<keyword evidence="14" id="KW-0460">Magnesium</keyword>
<evidence type="ECO:0000256" key="12">
    <source>
        <dbReference type="ARBA" id="ARBA00022777"/>
    </source>
</evidence>
<evidence type="ECO:0000256" key="5">
    <source>
        <dbReference type="ARBA" id="ARBA00012401"/>
    </source>
</evidence>
<dbReference type="Gene3D" id="2.10.60.10">
    <property type="entry name" value="CD59"/>
    <property type="match status" value="1"/>
</dbReference>
<dbReference type="GO" id="GO:0071363">
    <property type="term" value="P:cellular response to growth factor stimulus"/>
    <property type="evidence" value="ECO:0007669"/>
    <property type="project" value="TreeGrafter"/>
</dbReference>
<evidence type="ECO:0000256" key="11">
    <source>
        <dbReference type="ARBA" id="ARBA00022741"/>
    </source>
</evidence>
<dbReference type="InterPro" id="IPR001245">
    <property type="entry name" value="Ser-Thr/Tyr_kinase_cat_dom"/>
</dbReference>
<feature type="transmembrane region" description="Helical" evidence="19">
    <location>
        <begin position="15"/>
        <end position="33"/>
    </location>
</feature>
<evidence type="ECO:0000256" key="8">
    <source>
        <dbReference type="ARBA" id="ARBA00022692"/>
    </source>
</evidence>
<dbReference type="GO" id="GO:0004675">
    <property type="term" value="F:transmembrane receptor protein serine/threonine kinase activity"/>
    <property type="evidence" value="ECO:0007669"/>
    <property type="project" value="UniProtKB-EC"/>
</dbReference>
<comment type="caution">
    <text evidence="22">The sequence shown here is derived from an EMBL/GenBank/DDBJ whole genome shotgun (WGS) entry which is preliminary data.</text>
</comment>
<evidence type="ECO:0000313" key="22">
    <source>
        <dbReference type="EMBL" id="KRY32275.1"/>
    </source>
</evidence>
<keyword evidence="13 18" id="KW-0067">ATP-binding</keyword>
<dbReference type="AlphaFoldDB" id="A0A0V1B6W3"/>
<evidence type="ECO:0000256" key="18">
    <source>
        <dbReference type="PROSITE-ProRule" id="PRU10141"/>
    </source>
</evidence>
<dbReference type="PROSITE" id="PS00108">
    <property type="entry name" value="PROTEIN_KINASE_ST"/>
    <property type="match status" value="1"/>
</dbReference>
<gene>
    <name evidence="22" type="primary">Tgfbr1</name>
    <name evidence="22" type="ORF">T01_9338</name>
</gene>
<dbReference type="InterPro" id="IPR017441">
    <property type="entry name" value="Protein_kinase_ATP_BS"/>
</dbReference>
<reference evidence="22 23" key="1">
    <citation type="submission" date="2015-01" db="EMBL/GenBank/DDBJ databases">
        <title>Evolution of Trichinella species and genotypes.</title>
        <authorList>
            <person name="Korhonen P.K."/>
            <person name="Edoardo P."/>
            <person name="Giuseppe L.R."/>
            <person name="Gasser R.B."/>
        </authorList>
    </citation>
    <scope>NUCLEOTIDE SEQUENCE [LARGE SCALE GENOMIC DNA]</scope>
    <source>
        <strain evidence="22">ISS3</strain>
    </source>
</reference>
<name>A0A0V1B6W3_TRISP</name>
<dbReference type="InterPro" id="IPR000472">
    <property type="entry name" value="Activin_recp"/>
</dbReference>
<dbReference type="InParanoid" id="A0A0V1B6W3"/>
<dbReference type="InterPro" id="IPR045860">
    <property type="entry name" value="Snake_toxin-like_sf"/>
</dbReference>
<dbReference type="STRING" id="6334.A0A0V1B6W3"/>
<dbReference type="CDD" id="cd14056">
    <property type="entry name" value="STKc_TGFbR_I"/>
    <property type="match status" value="1"/>
</dbReference>
<dbReference type="InterPro" id="IPR003605">
    <property type="entry name" value="GS_dom"/>
</dbReference>
<dbReference type="PANTHER" id="PTHR23255:SF71">
    <property type="entry name" value="RECEPTOR PROTEIN SERINE_THREONINE KINASE"/>
    <property type="match status" value="1"/>
</dbReference>
<feature type="domain" description="Protein kinase" evidence="20">
    <location>
        <begin position="250"/>
        <end position="544"/>
    </location>
</feature>
<dbReference type="Pfam" id="PF07714">
    <property type="entry name" value="PK_Tyr_Ser-Thr"/>
    <property type="match status" value="1"/>
</dbReference>
<keyword evidence="16 19" id="KW-0472">Membrane</keyword>
<comment type="similarity">
    <text evidence="4">Belongs to the protein kinase superfamily. TKL Ser/Thr protein kinase family. TGFB receptor subfamily.</text>
</comment>
<evidence type="ECO:0000256" key="1">
    <source>
        <dbReference type="ARBA" id="ARBA00001936"/>
    </source>
</evidence>
<keyword evidence="8 19" id="KW-0812">Transmembrane</keyword>
<evidence type="ECO:0000256" key="7">
    <source>
        <dbReference type="ARBA" id="ARBA00022679"/>
    </source>
</evidence>
<dbReference type="GO" id="GO:0043235">
    <property type="term" value="C:receptor complex"/>
    <property type="evidence" value="ECO:0007669"/>
    <property type="project" value="TreeGrafter"/>
</dbReference>
<keyword evidence="15 19" id="KW-1133">Transmembrane helix</keyword>
<evidence type="ECO:0000256" key="9">
    <source>
        <dbReference type="ARBA" id="ARBA00022723"/>
    </source>
</evidence>
<dbReference type="InterPro" id="IPR000333">
    <property type="entry name" value="TGFB_receptor"/>
</dbReference>
<evidence type="ECO:0000256" key="17">
    <source>
        <dbReference type="ARBA" id="ARBA00023170"/>
    </source>
</evidence>
<evidence type="ECO:0000259" key="20">
    <source>
        <dbReference type="PROSITE" id="PS50011"/>
    </source>
</evidence>
<dbReference type="OrthoDB" id="69842at2759"/>
<feature type="binding site" evidence="18">
    <location>
        <position position="277"/>
    </location>
    <ligand>
        <name>ATP</name>
        <dbReference type="ChEBI" id="CHEBI:30616"/>
    </ligand>
</feature>
<keyword evidence="6" id="KW-0723">Serine/threonine-protein kinase</keyword>
<dbReference type="Pfam" id="PF01064">
    <property type="entry name" value="Activin_recp"/>
    <property type="match status" value="1"/>
</dbReference>
<evidence type="ECO:0000256" key="15">
    <source>
        <dbReference type="ARBA" id="ARBA00022989"/>
    </source>
</evidence>
<dbReference type="eggNOG" id="KOG2052">
    <property type="taxonomic scope" value="Eukaryota"/>
</dbReference>
<dbReference type="Gene3D" id="3.30.200.20">
    <property type="entry name" value="Phosphorylase Kinase, domain 1"/>
    <property type="match status" value="1"/>
</dbReference>
<dbReference type="SUPFAM" id="SSF56112">
    <property type="entry name" value="Protein kinase-like (PK-like)"/>
    <property type="match status" value="1"/>
</dbReference>
<keyword evidence="23" id="KW-1185">Reference proteome</keyword>
<keyword evidence="17 22" id="KW-0675">Receptor</keyword>
<evidence type="ECO:0000256" key="4">
    <source>
        <dbReference type="ARBA" id="ARBA00009605"/>
    </source>
</evidence>
<dbReference type="PANTHER" id="PTHR23255">
    <property type="entry name" value="TRANSFORMING GROWTH FACTOR-BETA RECEPTOR TYPE I AND II"/>
    <property type="match status" value="1"/>
</dbReference>
<dbReference type="PROSITE" id="PS51256">
    <property type="entry name" value="GS"/>
    <property type="match status" value="1"/>
</dbReference>
<evidence type="ECO:0000256" key="2">
    <source>
        <dbReference type="ARBA" id="ARBA00001946"/>
    </source>
</evidence>
<evidence type="ECO:0000259" key="21">
    <source>
        <dbReference type="PROSITE" id="PS51256"/>
    </source>
</evidence>
<evidence type="ECO:0000256" key="19">
    <source>
        <dbReference type="SAM" id="Phobius"/>
    </source>
</evidence>
<dbReference type="FunFam" id="1.10.510.10:FF:000304">
    <property type="entry name" value="Receptor protein serine/threonine kinase"/>
    <property type="match status" value="1"/>
</dbReference>
<dbReference type="Pfam" id="PF08515">
    <property type="entry name" value="TGF_beta_GS"/>
    <property type="match status" value="1"/>
</dbReference>
<evidence type="ECO:0000256" key="16">
    <source>
        <dbReference type="ARBA" id="ARBA00023136"/>
    </source>
</evidence>
<evidence type="ECO:0000256" key="6">
    <source>
        <dbReference type="ARBA" id="ARBA00022527"/>
    </source>
</evidence>
<dbReference type="Gene3D" id="1.10.510.10">
    <property type="entry name" value="Transferase(Phosphotransferase) domain 1"/>
    <property type="match status" value="1"/>
</dbReference>
<dbReference type="Proteomes" id="UP000054776">
    <property type="component" value="Unassembled WGS sequence"/>
</dbReference>
<dbReference type="PROSITE" id="PS50011">
    <property type="entry name" value="PROTEIN_KINASE_DOM"/>
    <property type="match status" value="1"/>
</dbReference>
<evidence type="ECO:0000256" key="13">
    <source>
        <dbReference type="ARBA" id="ARBA00022840"/>
    </source>
</evidence>
<dbReference type="PROSITE" id="PS00107">
    <property type="entry name" value="PROTEIN_KINASE_ATP"/>
    <property type="match status" value="1"/>
</dbReference>
<evidence type="ECO:0000256" key="14">
    <source>
        <dbReference type="ARBA" id="ARBA00022842"/>
    </source>
</evidence>
<comment type="cofactor">
    <cofactor evidence="1">
        <name>Mn(2+)</name>
        <dbReference type="ChEBI" id="CHEBI:29035"/>
    </cofactor>
</comment>